<dbReference type="Proteomes" id="UP000315471">
    <property type="component" value="Unassembled WGS sequence"/>
</dbReference>
<dbReference type="RefSeq" id="WP_146598307.1">
    <property type="nucleotide sequence ID" value="NZ_SJPY01000001.1"/>
</dbReference>
<protein>
    <submittedName>
        <fullName evidence="1">Uncharacterized protein</fullName>
    </submittedName>
</protein>
<keyword evidence="2" id="KW-1185">Reference proteome</keyword>
<reference evidence="1 2" key="1">
    <citation type="submission" date="2019-02" db="EMBL/GenBank/DDBJ databases">
        <title>Deep-cultivation of Planctomycetes and their phenomic and genomic characterization uncovers novel biology.</title>
        <authorList>
            <person name="Wiegand S."/>
            <person name="Jogler M."/>
            <person name="Boedeker C."/>
            <person name="Pinto D."/>
            <person name="Vollmers J."/>
            <person name="Rivas-Marin E."/>
            <person name="Kohn T."/>
            <person name="Peeters S.H."/>
            <person name="Heuer A."/>
            <person name="Rast P."/>
            <person name="Oberbeckmann S."/>
            <person name="Bunk B."/>
            <person name="Jeske O."/>
            <person name="Meyerdierks A."/>
            <person name="Storesund J.E."/>
            <person name="Kallscheuer N."/>
            <person name="Luecker S."/>
            <person name="Lage O.M."/>
            <person name="Pohl T."/>
            <person name="Merkel B.J."/>
            <person name="Hornburger P."/>
            <person name="Mueller R.-W."/>
            <person name="Bruemmer F."/>
            <person name="Labrenz M."/>
            <person name="Spormann A.M."/>
            <person name="Op Den Camp H."/>
            <person name="Overmann J."/>
            <person name="Amann R."/>
            <person name="Jetten M.S.M."/>
            <person name="Mascher T."/>
            <person name="Medema M.H."/>
            <person name="Devos D.P."/>
            <person name="Kaster A.-K."/>
            <person name="Ovreas L."/>
            <person name="Rohde M."/>
            <person name="Galperin M.Y."/>
            <person name="Jogler C."/>
        </authorList>
    </citation>
    <scope>NUCLEOTIDE SEQUENCE [LARGE SCALE GENOMIC DNA]</scope>
    <source>
        <strain evidence="1 2">Q31b</strain>
    </source>
</reference>
<evidence type="ECO:0000313" key="2">
    <source>
        <dbReference type="Proteomes" id="UP000315471"/>
    </source>
</evidence>
<name>A0A5C6E7M3_9BACT</name>
<organism evidence="1 2">
    <name type="scientific">Novipirellula aureliae</name>
    <dbReference type="NCBI Taxonomy" id="2527966"/>
    <lineage>
        <taxon>Bacteria</taxon>
        <taxon>Pseudomonadati</taxon>
        <taxon>Planctomycetota</taxon>
        <taxon>Planctomycetia</taxon>
        <taxon>Pirellulales</taxon>
        <taxon>Pirellulaceae</taxon>
        <taxon>Novipirellula</taxon>
    </lineage>
</organism>
<proteinExistence type="predicted"/>
<accession>A0A5C6E7M3</accession>
<dbReference type="AlphaFoldDB" id="A0A5C6E7M3"/>
<dbReference type="OrthoDB" id="282164at2"/>
<comment type="caution">
    <text evidence="1">The sequence shown here is derived from an EMBL/GenBank/DDBJ whole genome shotgun (WGS) entry which is preliminary data.</text>
</comment>
<evidence type="ECO:0000313" key="1">
    <source>
        <dbReference type="EMBL" id="TWU45643.1"/>
    </source>
</evidence>
<gene>
    <name evidence="1" type="ORF">Q31b_08190</name>
</gene>
<sequence>MASVARIRWKTDSALSTLHAARCVAMGFSITERKLEESLIPFVTAINERLLSASVDVPQFWQGMVQETVRSQSLANDSLVAAAEIVLTHSGCNELQVDQTGRAIVRKIDDCRLVMTQRFPRLEDQLELRARPLRDHWDSVGPGLLHQIAKQIWQDTVPKTWWPPRVNALLVQPMRGGDGGFDSGGSKIWIEAMLTNADPRIPEVLRVAWLVTRLAIEQHLSEKPVTQVGLCEAWSFAAVAITLNAAAELELIAAKPLSGKPLSGKPLSASPLPIADAVSLWRISDHSSLGNLIDHWWQQFASNPTPLPVALKSLAHSINQVN</sequence>
<dbReference type="EMBL" id="SJPY01000001">
    <property type="protein sequence ID" value="TWU45643.1"/>
    <property type="molecule type" value="Genomic_DNA"/>
</dbReference>